<protein>
    <recommendedName>
        <fullName evidence="3">acid phosphatase</fullName>
        <ecNumber evidence="3">3.1.3.2</ecNumber>
    </recommendedName>
</protein>
<dbReference type="SUPFAM" id="SSF53254">
    <property type="entry name" value="Phosphoglycerate mutase-like"/>
    <property type="match status" value="1"/>
</dbReference>
<keyword evidence="6" id="KW-1015">Disulfide bond</keyword>
<name>A0ABN8IC53_9NEOP</name>
<evidence type="ECO:0000256" key="1">
    <source>
        <dbReference type="ARBA" id="ARBA00000032"/>
    </source>
</evidence>
<evidence type="ECO:0000256" key="4">
    <source>
        <dbReference type="ARBA" id="ARBA00022729"/>
    </source>
</evidence>
<dbReference type="CDD" id="cd07061">
    <property type="entry name" value="HP_HAP_like"/>
    <property type="match status" value="1"/>
</dbReference>
<gene>
    <name evidence="8" type="ORF">IPOD504_LOCUS7918</name>
</gene>
<proteinExistence type="inferred from homology"/>
<reference evidence="8" key="1">
    <citation type="submission" date="2022-03" db="EMBL/GenBank/DDBJ databases">
        <authorList>
            <person name="Martin H S."/>
        </authorList>
    </citation>
    <scope>NUCLEOTIDE SEQUENCE</scope>
</reference>
<dbReference type="EMBL" id="OW152832">
    <property type="protein sequence ID" value="CAH2051736.1"/>
    <property type="molecule type" value="Genomic_DNA"/>
</dbReference>
<evidence type="ECO:0000313" key="9">
    <source>
        <dbReference type="Proteomes" id="UP000837857"/>
    </source>
</evidence>
<dbReference type="InterPro" id="IPR029033">
    <property type="entry name" value="His_PPase_superfam"/>
</dbReference>
<dbReference type="EC" id="3.1.3.2" evidence="3"/>
<dbReference type="InterPro" id="IPR050645">
    <property type="entry name" value="Histidine_acid_phosphatase"/>
</dbReference>
<evidence type="ECO:0000256" key="2">
    <source>
        <dbReference type="ARBA" id="ARBA00005375"/>
    </source>
</evidence>
<keyword evidence="7" id="KW-0325">Glycoprotein</keyword>
<evidence type="ECO:0000313" key="8">
    <source>
        <dbReference type="EMBL" id="CAH2051736.1"/>
    </source>
</evidence>
<feature type="non-terminal residue" evidence="8">
    <location>
        <position position="1"/>
    </location>
</feature>
<keyword evidence="5" id="KW-0378">Hydrolase</keyword>
<sequence>MLTILLLFPSVWCEGYWSPASEEGLDGRLLQIHVVYSHGHMAPQAFYPEDPHASSAIWSNGPLELTVLGKKQGFRLGQALRSRYGTLLPKARAWKAVKAISSDTTRTLMTSAALLAGLIPPSADDIWSNIAWPPSAVHSSPAEYDRILAPRIQCSLYEHVLKRTPSRDDDETRMLYRLLTKYTGELIASPMDLLYLYTCLEIEKQAGLRIPKWTRRIYGTMKRHVVSSLRHSTESLELKRLRSGPLISVLTGYKNDSYNIHLYCTHDTVVSALMDSLGFELSAPPGFTSAFIVEYRELAGEVFTQIWYRQGAESELSRLQLPGCDVRCPLNELRRVVQPLIPRDWTEECSVRKQERDQVHESIALHRKQTQNKENENYFDARLGDWIVGLA</sequence>
<keyword evidence="4" id="KW-0732">Signal</keyword>
<dbReference type="Pfam" id="PF00328">
    <property type="entry name" value="His_Phos_2"/>
    <property type="match status" value="1"/>
</dbReference>
<keyword evidence="9" id="KW-1185">Reference proteome</keyword>
<dbReference type="Proteomes" id="UP000837857">
    <property type="component" value="Chromosome 20"/>
</dbReference>
<dbReference type="PANTHER" id="PTHR11567">
    <property type="entry name" value="ACID PHOSPHATASE-RELATED"/>
    <property type="match status" value="1"/>
</dbReference>
<dbReference type="PANTHER" id="PTHR11567:SF211">
    <property type="entry name" value="PROSTATIC ACID PHOSPHATASE"/>
    <property type="match status" value="1"/>
</dbReference>
<comment type="catalytic activity">
    <reaction evidence="1">
        <text>a phosphate monoester + H2O = an alcohol + phosphate</text>
        <dbReference type="Rhea" id="RHEA:15017"/>
        <dbReference type="ChEBI" id="CHEBI:15377"/>
        <dbReference type="ChEBI" id="CHEBI:30879"/>
        <dbReference type="ChEBI" id="CHEBI:43474"/>
        <dbReference type="ChEBI" id="CHEBI:67140"/>
        <dbReference type="EC" id="3.1.3.2"/>
    </reaction>
</comment>
<accession>A0ABN8IC53</accession>
<evidence type="ECO:0000256" key="5">
    <source>
        <dbReference type="ARBA" id="ARBA00022801"/>
    </source>
</evidence>
<evidence type="ECO:0000256" key="6">
    <source>
        <dbReference type="ARBA" id="ARBA00023157"/>
    </source>
</evidence>
<dbReference type="InterPro" id="IPR000560">
    <property type="entry name" value="His_Pase_clade-2"/>
</dbReference>
<comment type="similarity">
    <text evidence="2">Belongs to the histidine acid phosphatase family.</text>
</comment>
<evidence type="ECO:0000256" key="7">
    <source>
        <dbReference type="ARBA" id="ARBA00023180"/>
    </source>
</evidence>
<evidence type="ECO:0000256" key="3">
    <source>
        <dbReference type="ARBA" id="ARBA00012646"/>
    </source>
</evidence>
<dbReference type="Gene3D" id="3.40.50.1240">
    <property type="entry name" value="Phosphoglycerate mutase-like"/>
    <property type="match status" value="1"/>
</dbReference>
<organism evidence="8 9">
    <name type="scientific">Iphiclides podalirius</name>
    <name type="common">scarce swallowtail</name>
    <dbReference type="NCBI Taxonomy" id="110791"/>
    <lineage>
        <taxon>Eukaryota</taxon>
        <taxon>Metazoa</taxon>
        <taxon>Ecdysozoa</taxon>
        <taxon>Arthropoda</taxon>
        <taxon>Hexapoda</taxon>
        <taxon>Insecta</taxon>
        <taxon>Pterygota</taxon>
        <taxon>Neoptera</taxon>
        <taxon>Endopterygota</taxon>
        <taxon>Lepidoptera</taxon>
        <taxon>Glossata</taxon>
        <taxon>Ditrysia</taxon>
        <taxon>Papilionoidea</taxon>
        <taxon>Papilionidae</taxon>
        <taxon>Papilioninae</taxon>
        <taxon>Iphiclides</taxon>
    </lineage>
</organism>